<proteinExistence type="predicted"/>
<gene>
    <name evidence="1" type="ORF">RchiOBHm_Chr3g0461681</name>
</gene>
<organism evidence="1 2">
    <name type="scientific">Rosa chinensis</name>
    <name type="common">China rose</name>
    <dbReference type="NCBI Taxonomy" id="74649"/>
    <lineage>
        <taxon>Eukaryota</taxon>
        <taxon>Viridiplantae</taxon>
        <taxon>Streptophyta</taxon>
        <taxon>Embryophyta</taxon>
        <taxon>Tracheophyta</taxon>
        <taxon>Spermatophyta</taxon>
        <taxon>Magnoliopsida</taxon>
        <taxon>eudicotyledons</taxon>
        <taxon>Gunneridae</taxon>
        <taxon>Pentapetalae</taxon>
        <taxon>rosids</taxon>
        <taxon>fabids</taxon>
        <taxon>Rosales</taxon>
        <taxon>Rosaceae</taxon>
        <taxon>Rosoideae</taxon>
        <taxon>Rosoideae incertae sedis</taxon>
        <taxon>Rosa</taxon>
    </lineage>
</organism>
<dbReference type="Proteomes" id="UP000238479">
    <property type="component" value="Chromosome 3"/>
</dbReference>
<dbReference type="EMBL" id="PDCK01000041">
    <property type="protein sequence ID" value="PRQ42809.1"/>
    <property type="molecule type" value="Genomic_DNA"/>
</dbReference>
<evidence type="ECO:0000313" key="2">
    <source>
        <dbReference type="Proteomes" id="UP000238479"/>
    </source>
</evidence>
<comment type="caution">
    <text evidence="1">The sequence shown here is derived from an EMBL/GenBank/DDBJ whole genome shotgun (WGS) entry which is preliminary data.</text>
</comment>
<dbReference type="AlphaFoldDB" id="A0A2P6R8R6"/>
<keyword evidence="2" id="KW-1185">Reference proteome</keyword>
<accession>A0A2P6R8R6</accession>
<sequence length="52" mass="5975">MSGDLYSFASFVRTPLPYEVLNQMDLDGVSLLLYSCLSQLFASDLTLRFLWH</sequence>
<evidence type="ECO:0000313" key="1">
    <source>
        <dbReference type="EMBL" id="PRQ42809.1"/>
    </source>
</evidence>
<dbReference type="Gramene" id="PRQ42809">
    <property type="protein sequence ID" value="PRQ42809"/>
    <property type="gene ID" value="RchiOBHm_Chr3g0461681"/>
</dbReference>
<protein>
    <submittedName>
        <fullName evidence="1">Uncharacterized protein</fullName>
    </submittedName>
</protein>
<reference evidence="1 2" key="1">
    <citation type="journal article" date="2018" name="Nat. Genet.">
        <title>The Rosa genome provides new insights in the design of modern roses.</title>
        <authorList>
            <person name="Bendahmane M."/>
        </authorList>
    </citation>
    <scope>NUCLEOTIDE SEQUENCE [LARGE SCALE GENOMIC DNA]</scope>
    <source>
        <strain evidence="2">cv. Old Blush</strain>
    </source>
</reference>
<name>A0A2P6R8R6_ROSCH</name>